<feature type="region of interest" description="Disordered" evidence="1">
    <location>
        <begin position="14"/>
        <end position="43"/>
    </location>
</feature>
<organism evidence="2 3">
    <name type="scientific">Eleutherodactylus coqui</name>
    <name type="common">Puerto Rican coqui</name>
    <dbReference type="NCBI Taxonomy" id="57060"/>
    <lineage>
        <taxon>Eukaryota</taxon>
        <taxon>Metazoa</taxon>
        <taxon>Chordata</taxon>
        <taxon>Craniata</taxon>
        <taxon>Vertebrata</taxon>
        <taxon>Euteleostomi</taxon>
        <taxon>Amphibia</taxon>
        <taxon>Batrachia</taxon>
        <taxon>Anura</taxon>
        <taxon>Neobatrachia</taxon>
        <taxon>Hyloidea</taxon>
        <taxon>Eleutherodactylidae</taxon>
        <taxon>Eleutherodactylinae</taxon>
        <taxon>Eleutherodactylus</taxon>
        <taxon>Eleutherodactylus</taxon>
    </lineage>
</organism>
<protein>
    <submittedName>
        <fullName evidence="2">Uncharacterized protein</fullName>
    </submittedName>
</protein>
<dbReference type="AlphaFoldDB" id="A0A8J6KGB9"/>
<reference evidence="2" key="1">
    <citation type="thesis" date="2020" institute="ProQuest LLC" country="789 East Eisenhower Parkway, Ann Arbor, MI, USA">
        <title>Comparative Genomics and Chromosome Evolution.</title>
        <authorList>
            <person name="Mudd A.B."/>
        </authorList>
    </citation>
    <scope>NUCLEOTIDE SEQUENCE</scope>
    <source>
        <strain evidence="2">HN-11 Male</strain>
        <tissue evidence="2">Kidney and liver</tissue>
    </source>
</reference>
<keyword evidence="3" id="KW-1185">Reference proteome</keyword>
<feature type="compositionally biased region" description="Polar residues" evidence="1">
    <location>
        <begin position="22"/>
        <end position="36"/>
    </location>
</feature>
<evidence type="ECO:0000313" key="2">
    <source>
        <dbReference type="EMBL" id="KAG9491962.1"/>
    </source>
</evidence>
<comment type="caution">
    <text evidence="2">The sequence shown here is derived from an EMBL/GenBank/DDBJ whole genome shotgun (WGS) entry which is preliminary data.</text>
</comment>
<sequence length="109" mass="12190">MESLIRVLLHHGESKKEAELCKTSSADPLQGRSGNSHSHHHVPLLELTVQKRGPKPARHVSASSNSEMVTAHVVSDQQHINHPLSLRCHMLPVRLCLDCSIKRTFFTQC</sequence>
<evidence type="ECO:0000313" key="3">
    <source>
        <dbReference type="Proteomes" id="UP000770717"/>
    </source>
</evidence>
<dbReference type="EMBL" id="WNTK01000001">
    <property type="protein sequence ID" value="KAG9491962.1"/>
    <property type="molecule type" value="Genomic_DNA"/>
</dbReference>
<dbReference type="Proteomes" id="UP000770717">
    <property type="component" value="Unassembled WGS sequence"/>
</dbReference>
<proteinExistence type="predicted"/>
<evidence type="ECO:0000256" key="1">
    <source>
        <dbReference type="SAM" id="MobiDB-lite"/>
    </source>
</evidence>
<gene>
    <name evidence="2" type="ORF">GDO78_000460</name>
</gene>
<name>A0A8J6KGB9_ELECQ</name>
<accession>A0A8J6KGB9</accession>